<gene>
    <name evidence="4" type="ORF">PSRA_0426</name>
</gene>
<dbReference type="InterPro" id="IPR004509">
    <property type="entry name" value="Competence_ComEA_HhH"/>
</dbReference>
<dbReference type="AlphaFoldDB" id="A0A261F0N9"/>
<dbReference type="InterPro" id="IPR010994">
    <property type="entry name" value="RuvA_2-like"/>
</dbReference>
<keyword evidence="2" id="KW-0472">Membrane</keyword>
<proteinExistence type="predicted"/>
<keyword evidence="4" id="KW-0238">DNA-binding</keyword>
<dbReference type="GO" id="GO:0015627">
    <property type="term" value="C:type II protein secretion system complex"/>
    <property type="evidence" value="ECO:0007669"/>
    <property type="project" value="TreeGrafter"/>
</dbReference>
<comment type="caution">
    <text evidence="4">The sequence shown here is derived from an EMBL/GenBank/DDBJ whole genome shotgun (WGS) entry which is preliminary data.</text>
</comment>
<dbReference type="EMBL" id="MWWR01000003">
    <property type="protein sequence ID" value="OZG52694.1"/>
    <property type="molecule type" value="Genomic_DNA"/>
</dbReference>
<dbReference type="PANTHER" id="PTHR21180:SF32">
    <property type="entry name" value="ENDONUCLEASE_EXONUCLEASE_PHOSPHATASE FAMILY DOMAIN-CONTAINING PROTEIN 1"/>
    <property type="match status" value="1"/>
</dbReference>
<dbReference type="SMART" id="SM00278">
    <property type="entry name" value="HhH1"/>
    <property type="match status" value="2"/>
</dbReference>
<dbReference type="GO" id="GO:0003677">
    <property type="term" value="F:DNA binding"/>
    <property type="evidence" value="ECO:0007669"/>
    <property type="project" value="UniProtKB-KW"/>
</dbReference>
<dbReference type="SUPFAM" id="SSF47781">
    <property type="entry name" value="RuvA domain 2-like"/>
    <property type="match status" value="1"/>
</dbReference>
<evidence type="ECO:0000256" key="1">
    <source>
        <dbReference type="SAM" id="MobiDB-lite"/>
    </source>
</evidence>
<feature type="transmembrane region" description="Helical" evidence="2">
    <location>
        <begin position="167"/>
        <end position="187"/>
    </location>
</feature>
<organism evidence="4 5">
    <name type="scientific">Pseudoscardovia radai</name>
    <dbReference type="NCBI Taxonomy" id="987066"/>
    <lineage>
        <taxon>Bacteria</taxon>
        <taxon>Bacillati</taxon>
        <taxon>Actinomycetota</taxon>
        <taxon>Actinomycetes</taxon>
        <taxon>Bifidobacteriales</taxon>
        <taxon>Bifidobacteriaceae</taxon>
        <taxon>Pseudoscardovia</taxon>
    </lineage>
</organism>
<dbReference type="GO" id="GO:0015628">
    <property type="term" value="P:protein secretion by the type II secretion system"/>
    <property type="evidence" value="ECO:0007669"/>
    <property type="project" value="TreeGrafter"/>
</dbReference>
<dbReference type="Proteomes" id="UP000216725">
    <property type="component" value="Unassembled WGS sequence"/>
</dbReference>
<dbReference type="InterPro" id="IPR051675">
    <property type="entry name" value="Endo/Exo/Phosphatase_dom_1"/>
</dbReference>
<feature type="domain" description="Helix-hairpin-helix DNA-binding motif class 1" evidence="3">
    <location>
        <begin position="304"/>
        <end position="323"/>
    </location>
</feature>
<feature type="compositionally biased region" description="Low complexity" evidence="1">
    <location>
        <begin position="272"/>
        <end position="294"/>
    </location>
</feature>
<feature type="compositionally biased region" description="Low complexity" evidence="1">
    <location>
        <begin position="233"/>
        <end position="253"/>
    </location>
</feature>
<feature type="compositionally biased region" description="Polar residues" evidence="1">
    <location>
        <begin position="206"/>
        <end position="217"/>
    </location>
</feature>
<evidence type="ECO:0000256" key="2">
    <source>
        <dbReference type="SAM" id="Phobius"/>
    </source>
</evidence>
<sequence length="356" mass="35377">MDPADGAGLHDGGAECAVATPGERLALVHGLEPWCDDTAEAVVPDSIASVSAVSASADDPKVPEIGERRKRSESGEIGERGESGGSGGSSENGERGGSGEFWDDEDGEMYENDEYDEKSGTRGLGLGSGSRPMLAMLSGVDPHDADTSVHTAPQSGAAARWVISQRACMAIILVLVVALAASLALVVRQGSTILQVAEGSVAAAPGTQSGTRSSARSDTGAGSAHSLESHTMAESGGAAESSASPAPGAASSGTPDAVAPGAASSGTPDAVAPGSAAPTDTGGAPGAASPGDAGKVNLNTATREELQTIKGVGPATAQKILDYRAAHGRFTSVDELLKIDGIGAKTLEKIRPEVTI</sequence>
<dbReference type="NCBIfam" id="TIGR00426">
    <property type="entry name" value="competence protein ComEA helix-hairpin-helix repeat region"/>
    <property type="match status" value="1"/>
</dbReference>
<name>A0A261F0N9_9BIFI</name>
<protein>
    <submittedName>
        <fullName evidence="4">DNA-binding protein</fullName>
    </submittedName>
</protein>
<keyword evidence="5" id="KW-1185">Reference proteome</keyword>
<feature type="compositionally biased region" description="Basic and acidic residues" evidence="1">
    <location>
        <begin position="58"/>
        <end position="82"/>
    </location>
</feature>
<accession>A0A261F0N9</accession>
<evidence type="ECO:0000259" key="3">
    <source>
        <dbReference type="SMART" id="SM00278"/>
    </source>
</evidence>
<evidence type="ECO:0000313" key="4">
    <source>
        <dbReference type="EMBL" id="OZG52694.1"/>
    </source>
</evidence>
<feature type="region of interest" description="Disordered" evidence="1">
    <location>
        <begin position="51"/>
        <end position="106"/>
    </location>
</feature>
<evidence type="ECO:0000313" key="5">
    <source>
        <dbReference type="Proteomes" id="UP000216725"/>
    </source>
</evidence>
<dbReference type="Pfam" id="PF12836">
    <property type="entry name" value="HHH_3"/>
    <property type="match status" value="1"/>
</dbReference>
<dbReference type="InterPro" id="IPR003583">
    <property type="entry name" value="Hlx-hairpin-Hlx_DNA-bd_motif"/>
</dbReference>
<feature type="compositionally biased region" description="Gly residues" evidence="1">
    <location>
        <begin position="83"/>
        <end position="99"/>
    </location>
</feature>
<dbReference type="PANTHER" id="PTHR21180">
    <property type="entry name" value="ENDONUCLEASE/EXONUCLEASE/PHOSPHATASE FAMILY DOMAIN-CONTAINING PROTEIN 1"/>
    <property type="match status" value="1"/>
</dbReference>
<dbReference type="Gene3D" id="1.10.150.320">
    <property type="entry name" value="Photosystem II 12 kDa extrinsic protein"/>
    <property type="match status" value="1"/>
</dbReference>
<feature type="region of interest" description="Disordered" evidence="1">
    <location>
        <begin position="200"/>
        <end position="296"/>
    </location>
</feature>
<dbReference type="GO" id="GO:0006281">
    <property type="term" value="P:DNA repair"/>
    <property type="evidence" value="ECO:0007669"/>
    <property type="project" value="InterPro"/>
</dbReference>
<reference evidence="4 5" key="1">
    <citation type="journal article" date="2017" name="BMC Genomics">
        <title>Comparative genomic and phylogenomic analyses of the Bifidobacteriaceae family.</title>
        <authorList>
            <person name="Lugli G.A."/>
            <person name="Milani C."/>
            <person name="Turroni F."/>
            <person name="Duranti S."/>
            <person name="Mancabelli L."/>
            <person name="Mangifesta M."/>
            <person name="Ferrario C."/>
            <person name="Modesto M."/>
            <person name="Mattarelli P."/>
            <person name="Jiri K."/>
            <person name="van Sinderen D."/>
            <person name="Ventura M."/>
        </authorList>
    </citation>
    <scope>NUCLEOTIDE SEQUENCE [LARGE SCALE GENOMIC DNA]</scope>
    <source>
        <strain evidence="4 5">DSM 24742</strain>
    </source>
</reference>
<keyword evidence="2" id="KW-0812">Transmembrane</keyword>
<keyword evidence="2" id="KW-1133">Transmembrane helix</keyword>
<feature type="domain" description="Helix-hairpin-helix DNA-binding motif class 1" evidence="3">
    <location>
        <begin position="334"/>
        <end position="353"/>
    </location>
</feature>
<dbReference type="RefSeq" id="WP_245834834.1">
    <property type="nucleotide sequence ID" value="NZ_MWWR01000003.1"/>
</dbReference>